<dbReference type="PANTHER" id="PTHR35007:SF2">
    <property type="entry name" value="PILUS ASSEMBLE PROTEIN"/>
    <property type="match status" value="1"/>
</dbReference>
<evidence type="ECO:0000256" key="6">
    <source>
        <dbReference type="SAM" id="Phobius"/>
    </source>
</evidence>
<evidence type="ECO:0000256" key="2">
    <source>
        <dbReference type="ARBA" id="ARBA00022475"/>
    </source>
</evidence>
<comment type="subcellular location">
    <subcellularLocation>
        <location evidence="1">Cell membrane</location>
        <topology evidence="1">Multi-pass membrane protein</topology>
    </subcellularLocation>
</comment>
<protein>
    <submittedName>
        <fullName evidence="8">Unannotated protein</fullName>
    </submittedName>
</protein>
<evidence type="ECO:0000313" key="8">
    <source>
        <dbReference type="EMBL" id="CAB4640973.1"/>
    </source>
</evidence>
<feature type="transmembrane region" description="Helical" evidence="6">
    <location>
        <begin position="6"/>
        <end position="24"/>
    </location>
</feature>
<dbReference type="GO" id="GO:0005886">
    <property type="term" value="C:plasma membrane"/>
    <property type="evidence" value="ECO:0007669"/>
    <property type="project" value="UniProtKB-SubCell"/>
</dbReference>
<dbReference type="InterPro" id="IPR018076">
    <property type="entry name" value="T2SS_GspF_dom"/>
</dbReference>
<feature type="domain" description="Type II secretion system protein GspF" evidence="7">
    <location>
        <begin position="110"/>
        <end position="199"/>
    </location>
</feature>
<reference evidence="8" key="1">
    <citation type="submission" date="2020-05" db="EMBL/GenBank/DDBJ databases">
        <authorList>
            <person name="Chiriac C."/>
            <person name="Salcher M."/>
            <person name="Ghai R."/>
            <person name="Kavagutti S V."/>
        </authorList>
    </citation>
    <scope>NUCLEOTIDE SEQUENCE</scope>
</reference>
<feature type="transmembrane region" description="Helical" evidence="6">
    <location>
        <begin position="184"/>
        <end position="202"/>
    </location>
</feature>
<gene>
    <name evidence="8" type="ORF">UFOPK2086_00986</name>
</gene>
<organism evidence="8">
    <name type="scientific">freshwater metagenome</name>
    <dbReference type="NCBI Taxonomy" id="449393"/>
    <lineage>
        <taxon>unclassified sequences</taxon>
        <taxon>metagenomes</taxon>
        <taxon>ecological metagenomes</taxon>
    </lineage>
</organism>
<keyword evidence="4 6" id="KW-1133">Transmembrane helix</keyword>
<evidence type="ECO:0000256" key="5">
    <source>
        <dbReference type="ARBA" id="ARBA00023136"/>
    </source>
</evidence>
<feature type="transmembrane region" description="Helical" evidence="6">
    <location>
        <begin position="214"/>
        <end position="232"/>
    </location>
</feature>
<accession>A0A6J6JY81</accession>
<sequence>MRHIIFFVLTFSIVMWFLSPRFFLFMDQRVASQYVADLIAPPQQKPLHTSVETPREISYARKHRQRSVSHTLPEYAQCLDSLARATRSHQHPRDALIATLPHLPESPAHVRVVDDLRNGQEIDESLSLQERNDHEQRFFEFLRVSLVHDVFIPQALEQAADLLREDVRHHQDIATATAQARSSATLLTLLPFVVLLLLLLASSTARQGALTSPFVLTIGVGIILNRVGARWIQQMVRRSSMSTPDISSSLAQRLCVTLRAGVSLRDAVEAWAAESEPSLHQALVRGEPLATALHEFAHRHPGGSRQLVQVLLEADRDGLPVIHTVSRLSLEMRTHRRQQADIRVRQLPTKLMLPLVLCVLPSFIFLTVIPLILANLSQFTFSPPPIPNIS</sequence>
<dbReference type="EMBL" id="CAEZVQ010000145">
    <property type="protein sequence ID" value="CAB4640973.1"/>
    <property type="molecule type" value="Genomic_DNA"/>
</dbReference>
<keyword evidence="2" id="KW-1003">Cell membrane</keyword>
<evidence type="ECO:0000256" key="3">
    <source>
        <dbReference type="ARBA" id="ARBA00022692"/>
    </source>
</evidence>
<keyword evidence="3 6" id="KW-0812">Transmembrane</keyword>
<evidence type="ECO:0000256" key="4">
    <source>
        <dbReference type="ARBA" id="ARBA00022989"/>
    </source>
</evidence>
<keyword evidence="5 6" id="KW-0472">Membrane</keyword>
<feature type="transmembrane region" description="Helical" evidence="6">
    <location>
        <begin position="351"/>
        <end position="373"/>
    </location>
</feature>
<dbReference type="Pfam" id="PF00482">
    <property type="entry name" value="T2SSF"/>
    <property type="match status" value="2"/>
</dbReference>
<evidence type="ECO:0000256" key="1">
    <source>
        <dbReference type="ARBA" id="ARBA00004651"/>
    </source>
</evidence>
<proteinExistence type="predicted"/>
<evidence type="ECO:0000259" key="7">
    <source>
        <dbReference type="Pfam" id="PF00482"/>
    </source>
</evidence>
<name>A0A6J6JY81_9ZZZZ</name>
<dbReference type="PANTHER" id="PTHR35007">
    <property type="entry name" value="INTEGRAL MEMBRANE PROTEIN-RELATED"/>
    <property type="match status" value="1"/>
</dbReference>
<feature type="domain" description="Type II secretion system protein GspF" evidence="7">
    <location>
        <begin position="252"/>
        <end position="367"/>
    </location>
</feature>
<dbReference type="AlphaFoldDB" id="A0A6J6JY81"/>